<reference evidence="8" key="1">
    <citation type="submission" date="2022-07" db="EMBL/GenBank/DDBJ databases">
        <title>Genome Sequence of Xylaria arbuscula.</title>
        <authorList>
            <person name="Buettner E."/>
        </authorList>
    </citation>
    <scope>NUCLEOTIDE SEQUENCE</scope>
    <source>
        <strain evidence="8">VT107</strain>
    </source>
</reference>
<dbReference type="Proteomes" id="UP001148614">
    <property type="component" value="Unassembled WGS sequence"/>
</dbReference>
<dbReference type="PROSITE" id="PS00086">
    <property type="entry name" value="CYTOCHROME_P450"/>
    <property type="match status" value="1"/>
</dbReference>
<evidence type="ECO:0000256" key="4">
    <source>
        <dbReference type="ARBA" id="ARBA00023004"/>
    </source>
</evidence>
<keyword evidence="9" id="KW-1185">Reference proteome</keyword>
<dbReference type="InterPro" id="IPR036396">
    <property type="entry name" value="Cyt_P450_sf"/>
</dbReference>
<keyword evidence="7" id="KW-1133">Transmembrane helix</keyword>
<name>A0A9W8TR60_9PEZI</name>
<protein>
    <recommendedName>
        <fullName evidence="10">Cytochrome P450</fullName>
    </recommendedName>
</protein>
<evidence type="ECO:0008006" key="10">
    <source>
        <dbReference type="Google" id="ProtNLM"/>
    </source>
</evidence>
<keyword evidence="7" id="KW-0812">Transmembrane</keyword>
<dbReference type="Gene3D" id="1.10.630.10">
    <property type="entry name" value="Cytochrome P450"/>
    <property type="match status" value="1"/>
</dbReference>
<evidence type="ECO:0000256" key="7">
    <source>
        <dbReference type="SAM" id="Phobius"/>
    </source>
</evidence>
<dbReference type="GO" id="GO:0005506">
    <property type="term" value="F:iron ion binding"/>
    <property type="evidence" value="ECO:0007669"/>
    <property type="project" value="InterPro"/>
</dbReference>
<evidence type="ECO:0000256" key="6">
    <source>
        <dbReference type="RuleBase" id="RU000461"/>
    </source>
</evidence>
<dbReference type="SUPFAM" id="SSF48264">
    <property type="entry name" value="Cytochrome P450"/>
    <property type="match status" value="1"/>
</dbReference>
<keyword evidence="6" id="KW-0560">Oxidoreductase</keyword>
<evidence type="ECO:0000313" key="9">
    <source>
        <dbReference type="Proteomes" id="UP001148614"/>
    </source>
</evidence>
<sequence length="508" mass="56643">MYSLIAYPIGIIVTALAVLFSYRVLLHPLRSYPGSLWDKLTNAHGGYLAIRRCQHLAIREYHLKYGPVIRAGPNKLVFNTVQAVRNIYDNDEKIAKSHVYETYVQTPGVRGMFDIIDNETHSQRRRIVGQIINDRSMRIFEPAMTEKIDTFIELLRESSSAPVNMTPGINSLACDIIGLLAFGYQLNLQTEKTNFFLIEGMRAAGFIANVLMQFYFLRQIGVTSFLNALSKAALDRYFALLEKIIAARTAKDVDAHHDLYSIVTKANANVSNPGESIRMSELWSEAMSFFPAGAFSTSGAISAATFYLSRNPECYKRLSEEIRTAFASADDIHSGPVLSDCLYLRAVIDETLRIAPPVPGVLWREVRAEGPVIIDGHVVPPGTQVGVNTYAIHHNEEYFPDPFAFKPERWLDSGMPDEQKKLMYSAFVPFSLGARGCAGKAMAYLESSLVLAKLLWHFDFRPAQGELGDLGGGTPGKTDGRGRKEEYQLYDQISGAHDGPCLILEPRK</sequence>
<dbReference type="PANTHER" id="PTHR24305">
    <property type="entry name" value="CYTOCHROME P450"/>
    <property type="match status" value="1"/>
</dbReference>
<dbReference type="CDD" id="cd11061">
    <property type="entry name" value="CYP67-like"/>
    <property type="match status" value="1"/>
</dbReference>
<evidence type="ECO:0000313" key="8">
    <source>
        <dbReference type="EMBL" id="KAJ3580223.1"/>
    </source>
</evidence>
<dbReference type="EMBL" id="JANPWZ010000021">
    <property type="protein sequence ID" value="KAJ3580223.1"/>
    <property type="molecule type" value="Genomic_DNA"/>
</dbReference>
<keyword evidence="3 5" id="KW-0479">Metal-binding</keyword>
<evidence type="ECO:0000256" key="5">
    <source>
        <dbReference type="PIRSR" id="PIRSR602401-1"/>
    </source>
</evidence>
<keyword evidence="2 5" id="KW-0349">Heme</keyword>
<dbReference type="GO" id="GO:0020037">
    <property type="term" value="F:heme binding"/>
    <property type="evidence" value="ECO:0007669"/>
    <property type="project" value="InterPro"/>
</dbReference>
<feature type="transmembrane region" description="Helical" evidence="7">
    <location>
        <begin position="195"/>
        <end position="216"/>
    </location>
</feature>
<organism evidence="8 9">
    <name type="scientific">Xylaria arbuscula</name>
    <dbReference type="NCBI Taxonomy" id="114810"/>
    <lineage>
        <taxon>Eukaryota</taxon>
        <taxon>Fungi</taxon>
        <taxon>Dikarya</taxon>
        <taxon>Ascomycota</taxon>
        <taxon>Pezizomycotina</taxon>
        <taxon>Sordariomycetes</taxon>
        <taxon>Xylariomycetidae</taxon>
        <taxon>Xylariales</taxon>
        <taxon>Xylariaceae</taxon>
        <taxon>Xylaria</taxon>
    </lineage>
</organism>
<proteinExistence type="inferred from homology"/>
<evidence type="ECO:0000256" key="2">
    <source>
        <dbReference type="ARBA" id="ARBA00022617"/>
    </source>
</evidence>
<evidence type="ECO:0000256" key="3">
    <source>
        <dbReference type="ARBA" id="ARBA00022723"/>
    </source>
</evidence>
<dbReference type="InterPro" id="IPR002401">
    <property type="entry name" value="Cyt_P450_E_grp-I"/>
</dbReference>
<dbReference type="InterPro" id="IPR017972">
    <property type="entry name" value="Cyt_P450_CS"/>
</dbReference>
<dbReference type="VEuPathDB" id="FungiDB:F4678DRAFT_485948"/>
<feature type="binding site" description="axial binding residue" evidence="5">
    <location>
        <position position="437"/>
    </location>
    <ligand>
        <name>heme</name>
        <dbReference type="ChEBI" id="CHEBI:30413"/>
    </ligand>
    <ligandPart>
        <name>Fe</name>
        <dbReference type="ChEBI" id="CHEBI:18248"/>
    </ligandPart>
</feature>
<comment type="similarity">
    <text evidence="6">Belongs to the cytochrome P450 family.</text>
</comment>
<dbReference type="AlphaFoldDB" id="A0A9W8TR60"/>
<keyword evidence="6" id="KW-0503">Monooxygenase</keyword>
<dbReference type="PRINTS" id="PR00463">
    <property type="entry name" value="EP450I"/>
</dbReference>
<comment type="caution">
    <text evidence="8">The sequence shown here is derived from an EMBL/GenBank/DDBJ whole genome shotgun (WGS) entry which is preliminary data.</text>
</comment>
<dbReference type="Pfam" id="PF00067">
    <property type="entry name" value="p450"/>
    <property type="match status" value="1"/>
</dbReference>
<dbReference type="PANTHER" id="PTHR24305:SF226">
    <property type="entry name" value="CYTOCHROME P450 MONOOXYGENASE"/>
    <property type="match status" value="1"/>
</dbReference>
<keyword evidence="7" id="KW-0472">Membrane</keyword>
<accession>A0A9W8TR60</accession>
<dbReference type="InterPro" id="IPR050121">
    <property type="entry name" value="Cytochrome_P450_monoxygenase"/>
</dbReference>
<comment type="cofactor">
    <cofactor evidence="1 5">
        <name>heme</name>
        <dbReference type="ChEBI" id="CHEBI:30413"/>
    </cofactor>
</comment>
<evidence type="ECO:0000256" key="1">
    <source>
        <dbReference type="ARBA" id="ARBA00001971"/>
    </source>
</evidence>
<feature type="transmembrane region" description="Helical" evidence="7">
    <location>
        <begin position="6"/>
        <end position="26"/>
    </location>
</feature>
<dbReference type="GO" id="GO:0004497">
    <property type="term" value="F:monooxygenase activity"/>
    <property type="evidence" value="ECO:0007669"/>
    <property type="project" value="UniProtKB-KW"/>
</dbReference>
<dbReference type="PRINTS" id="PR00385">
    <property type="entry name" value="P450"/>
</dbReference>
<dbReference type="InterPro" id="IPR001128">
    <property type="entry name" value="Cyt_P450"/>
</dbReference>
<dbReference type="GO" id="GO:0016705">
    <property type="term" value="F:oxidoreductase activity, acting on paired donors, with incorporation or reduction of molecular oxygen"/>
    <property type="evidence" value="ECO:0007669"/>
    <property type="project" value="InterPro"/>
</dbReference>
<gene>
    <name evidence="8" type="ORF">NPX13_g343</name>
</gene>
<keyword evidence="4 5" id="KW-0408">Iron</keyword>